<dbReference type="EMBL" id="FNXT01000261">
    <property type="protein sequence ID" value="SZX62772.1"/>
    <property type="molecule type" value="Genomic_DNA"/>
</dbReference>
<sequence>MDVAIGASTETIAAVFCSRAEVHDVLQAACWLLRQLGYHEHSQPLEDAFVGLLQESSRKLGLQRMRLLLVRHSSTTIADDGLLQDSSTQLTCSSTQLTCCGSAAASQEVVVTLEALVKQLPTGSSDCGDSSTACGANSSSSSISAACWGAAVAAMQQGMPVLGSKQQRCGLAAHGCCSEQQRE</sequence>
<organism evidence="1 2">
    <name type="scientific">Tetradesmus obliquus</name>
    <name type="common">Green alga</name>
    <name type="synonym">Acutodesmus obliquus</name>
    <dbReference type="NCBI Taxonomy" id="3088"/>
    <lineage>
        <taxon>Eukaryota</taxon>
        <taxon>Viridiplantae</taxon>
        <taxon>Chlorophyta</taxon>
        <taxon>core chlorophytes</taxon>
        <taxon>Chlorophyceae</taxon>
        <taxon>CS clade</taxon>
        <taxon>Sphaeropleales</taxon>
        <taxon>Scenedesmaceae</taxon>
        <taxon>Tetradesmus</taxon>
    </lineage>
</organism>
<keyword evidence="2" id="KW-1185">Reference proteome</keyword>
<reference evidence="1 2" key="1">
    <citation type="submission" date="2016-10" db="EMBL/GenBank/DDBJ databases">
        <authorList>
            <person name="Cai Z."/>
        </authorList>
    </citation>
    <scope>NUCLEOTIDE SEQUENCE [LARGE SCALE GENOMIC DNA]</scope>
</reference>
<evidence type="ECO:0000313" key="1">
    <source>
        <dbReference type="EMBL" id="SZX62772.1"/>
    </source>
</evidence>
<dbReference type="Proteomes" id="UP000256970">
    <property type="component" value="Unassembled WGS sequence"/>
</dbReference>
<dbReference type="AlphaFoldDB" id="A0A383VDI0"/>
<gene>
    <name evidence="1" type="ORF">BQ4739_LOCUS3356</name>
</gene>
<name>A0A383VDI0_TETOB</name>
<evidence type="ECO:0000313" key="2">
    <source>
        <dbReference type="Proteomes" id="UP000256970"/>
    </source>
</evidence>
<accession>A0A383VDI0</accession>
<proteinExistence type="predicted"/>
<protein>
    <submittedName>
        <fullName evidence="1">Uncharacterized protein</fullName>
    </submittedName>
</protein>